<feature type="region of interest" description="Disordered" evidence="6">
    <location>
        <begin position="296"/>
        <end position="321"/>
    </location>
</feature>
<gene>
    <name evidence="9" type="ORF">UFOPK3444_00877</name>
</gene>
<dbReference type="PANTHER" id="PTHR42920:SF11">
    <property type="entry name" value="INNER MEMBRANE PROTEIN YTFF"/>
    <property type="match status" value="1"/>
</dbReference>
<evidence type="ECO:0000259" key="8">
    <source>
        <dbReference type="Pfam" id="PF00892"/>
    </source>
</evidence>
<evidence type="ECO:0000256" key="3">
    <source>
        <dbReference type="ARBA" id="ARBA00022692"/>
    </source>
</evidence>
<organism evidence="9">
    <name type="scientific">freshwater metagenome</name>
    <dbReference type="NCBI Taxonomy" id="449393"/>
    <lineage>
        <taxon>unclassified sequences</taxon>
        <taxon>metagenomes</taxon>
        <taxon>ecological metagenomes</taxon>
    </lineage>
</organism>
<evidence type="ECO:0000313" key="9">
    <source>
        <dbReference type="EMBL" id="CAB4873598.1"/>
    </source>
</evidence>
<reference evidence="9" key="1">
    <citation type="submission" date="2020-05" db="EMBL/GenBank/DDBJ databases">
        <authorList>
            <person name="Chiriac C."/>
            <person name="Salcher M."/>
            <person name="Ghai R."/>
            <person name="Kavagutti S V."/>
        </authorList>
    </citation>
    <scope>NUCLEOTIDE SEQUENCE</scope>
</reference>
<feature type="transmembrane region" description="Helical" evidence="7">
    <location>
        <begin position="130"/>
        <end position="149"/>
    </location>
</feature>
<feature type="transmembrane region" description="Helical" evidence="7">
    <location>
        <begin position="187"/>
        <end position="207"/>
    </location>
</feature>
<dbReference type="EMBL" id="CAFBLU010000012">
    <property type="protein sequence ID" value="CAB4873598.1"/>
    <property type="molecule type" value="Genomic_DNA"/>
</dbReference>
<feature type="domain" description="EamA" evidence="8">
    <location>
        <begin position="156"/>
        <end position="290"/>
    </location>
</feature>
<dbReference type="SUPFAM" id="SSF103481">
    <property type="entry name" value="Multidrug resistance efflux transporter EmrE"/>
    <property type="match status" value="2"/>
</dbReference>
<feature type="transmembrane region" description="Helical" evidence="7">
    <location>
        <begin position="73"/>
        <end position="94"/>
    </location>
</feature>
<feature type="transmembrane region" description="Helical" evidence="7">
    <location>
        <begin position="39"/>
        <end position="61"/>
    </location>
</feature>
<evidence type="ECO:0000256" key="5">
    <source>
        <dbReference type="ARBA" id="ARBA00023136"/>
    </source>
</evidence>
<feature type="transmembrane region" description="Helical" evidence="7">
    <location>
        <begin position="247"/>
        <end position="265"/>
    </location>
</feature>
<sequence length="321" mass="33899">MNRHLDRAHQGYLLAVLAAVLFCGNGVTSRLLLDDGMPAVRLSGLRVLITFVAMLSWLLATDRSSLRVRRADAPRLIGFGLGGLALVNLAYFIAIARLGVGVGLTLEYMGPILLLLWLRIRYKRSVPGRVWAAAALALAGCLLVVEGWKLSSLDLTGIAAGLAAAVGFAIYAWGAERSGRTYRPGTTLLWFSAAATLFWLVATPPWTYSWAALGSAENLAAAAYVGLVGTLGGFVCAFAAVQRIPAARASVVMTLEPALAALIAWPVLGEVLSPIQIVGGVVVLTAVMWIQGQRSAGPEEQAPPFPTTDPPAQTAGDQRVK</sequence>
<evidence type="ECO:0000256" key="4">
    <source>
        <dbReference type="ARBA" id="ARBA00022989"/>
    </source>
</evidence>
<evidence type="ECO:0000256" key="6">
    <source>
        <dbReference type="SAM" id="MobiDB-lite"/>
    </source>
</evidence>
<keyword evidence="5 7" id="KW-0472">Membrane</keyword>
<name>A0A6J7DVJ5_9ZZZZ</name>
<feature type="domain" description="EamA" evidence="8">
    <location>
        <begin position="11"/>
        <end position="145"/>
    </location>
</feature>
<evidence type="ECO:0000256" key="7">
    <source>
        <dbReference type="SAM" id="Phobius"/>
    </source>
</evidence>
<feature type="transmembrane region" description="Helical" evidence="7">
    <location>
        <begin position="219"/>
        <end position="240"/>
    </location>
</feature>
<dbReference type="InterPro" id="IPR037185">
    <property type="entry name" value="EmrE-like"/>
</dbReference>
<keyword evidence="3 7" id="KW-0812">Transmembrane</keyword>
<comment type="subcellular location">
    <subcellularLocation>
        <location evidence="1">Cell membrane</location>
        <topology evidence="1">Multi-pass membrane protein</topology>
    </subcellularLocation>
</comment>
<evidence type="ECO:0000256" key="2">
    <source>
        <dbReference type="ARBA" id="ARBA00022475"/>
    </source>
</evidence>
<dbReference type="AlphaFoldDB" id="A0A6J7DVJ5"/>
<accession>A0A6J7DVJ5</accession>
<dbReference type="InterPro" id="IPR051258">
    <property type="entry name" value="Diverse_Substrate_Transporter"/>
</dbReference>
<feature type="transmembrane region" description="Helical" evidence="7">
    <location>
        <begin position="271"/>
        <end position="290"/>
    </location>
</feature>
<dbReference type="Gene3D" id="1.10.3730.20">
    <property type="match status" value="1"/>
</dbReference>
<proteinExistence type="predicted"/>
<dbReference type="InterPro" id="IPR000620">
    <property type="entry name" value="EamA_dom"/>
</dbReference>
<feature type="transmembrane region" description="Helical" evidence="7">
    <location>
        <begin position="155"/>
        <end position="175"/>
    </location>
</feature>
<dbReference type="PANTHER" id="PTHR42920">
    <property type="entry name" value="OS03G0707200 PROTEIN-RELATED"/>
    <property type="match status" value="1"/>
</dbReference>
<keyword evidence="2" id="KW-1003">Cell membrane</keyword>
<feature type="transmembrane region" description="Helical" evidence="7">
    <location>
        <begin position="12"/>
        <end position="33"/>
    </location>
</feature>
<keyword evidence="4 7" id="KW-1133">Transmembrane helix</keyword>
<protein>
    <submittedName>
        <fullName evidence="9">Unannotated protein</fullName>
    </submittedName>
</protein>
<feature type="transmembrane region" description="Helical" evidence="7">
    <location>
        <begin position="100"/>
        <end position="118"/>
    </location>
</feature>
<dbReference type="Pfam" id="PF00892">
    <property type="entry name" value="EamA"/>
    <property type="match status" value="2"/>
</dbReference>
<dbReference type="GO" id="GO:0005886">
    <property type="term" value="C:plasma membrane"/>
    <property type="evidence" value="ECO:0007669"/>
    <property type="project" value="UniProtKB-SubCell"/>
</dbReference>
<evidence type="ECO:0000256" key="1">
    <source>
        <dbReference type="ARBA" id="ARBA00004651"/>
    </source>
</evidence>